<dbReference type="PROSITE" id="PS50103">
    <property type="entry name" value="ZF_C3H1"/>
    <property type="match status" value="1"/>
</dbReference>
<dbReference type="PROSITE" id="PS50089">
    <property type="entry name" value="ZF_RING_2"/>
    <property type="match status" value="1"/>
</dbReference>
<evidence type="ECO:0000256" key="4">
    <source>
        <dbReference type="PROSITE-ProRule" id="PRU00723"/>
    </source>
</evidence>
<name>A0A3M7SFM8_BRAPC</name>
<accession>A0A3M7SFM8</accession>
<dbReference type="SUPFAM" id="SSF57850">
    <property type="entry name" value="RING/U-box"/>
    <property type="match status" value="1"/>
</dbReference>
<dbReference type="GO" id="GO:0005684">
    <property type="term" value="C:U2-type spliceosomal complex"/>
    <property type="evidence" value="ECO:0007669"/>
    <property type="project" value="TreeGrafter"/>
</dbReference>
<dbReference type="GO" id="GO:0008270">
    <property type="term" value="F:zinc ion binding"/>
    <property type="evidence" value="ECO:0007669"/>
    <property type="project" value="UniProtKB-KW"/>
</dbReference>
<dbReference type="InterPro" id="IPR000571">
    <property type="entry name" value="Znf_CCCH"/>
</dbReference>
<evidence type="ECO:0000313" key="9">
    <source>
        <dbReference type="Proteomes" id="UP000276133"/>
    </source>
</evidence>
<dbReference type="Pfam" id="PF00642">
    <property type="entry name" value="zf-CCCH"/>
    <property type="match status" value="1"/>
</dbReference>
<proteinExistence type="predicted"/>
<dbReference type="InterPro" id="IPR036855">
    <property type="entry name" value="Znf_CCCH_sf"/>
</dbReference>
<keyword evidence="1 4" id="KW-0479">Metal-binding</keyword>
<feature type="region of interest" description="Disordered" evidence="5">
    <location>
        <begin position="233"/>
        <end position="259"/>
    </location>
</feature>
<evidence type="ECO:0000313" key="8">
    <source>
        <dbReference type="EMBL" id="RNA34613.1"/>
    </source>
</evidence>
<keyword evidence="2 4" id="KW-0863">Zinc-finger</keyword>
<dbReference type="Pfam" id="PF13923">
    <property type="entry name" value="zf-C3HC4_2"/>
    <property type="match status" value="1"/>
</dbReference>
<feature type="zinc finger region" description="C3H1-type" evidence="4">
    <location>
        <begin position="195"/>
        <end position="223"/>
    </location>
</feature>
<dbReference type="CDD" id="cd16539">
    <property type="entry name" value="RING-HC_RNF113A_B"/>
    <property type="match status" value="1"/>
</dbReference>
<feature type="domain" description="RING-type" evidence="6">
    <location>
        <begin position="271"/>
        <end position="309"/>
    </location>
</feature>
<protein>
    <submittedName>
        <fullName evidence="8">RING finger protein 113A-like</fullName>
    </submittedName>
</protein>
<evidence type="ECO:0000256" key="1">
    <source>
        <dbReference type="ARBA" id="ARBA00022723"/>
    </source>
</evidence>
<dbReference type="EMBL" id="REGN01001444">
    <property type="protein sequence ID" value="RNA34613.1"/>
    <property type="molecule type" value="Genomic_DNA"/>
</dbReference>
<feature type="compositionally biased region" description="Acidic residues" evidence="5">
    <location>
        <begin position="46"/>
        <end position="55"/>
    </location>
</feature>
<evidence type="ECO:0000256" key="5">
    <source>
        <dbReference type="SAM" id="MobiDB-lite"/>
    </source>
</evidence>
<evidence type="ECO:0000259" key="7">
    <source>
        <dbReference type="PROSITE" id="PS50103"/>
    </source>
</evidence>
<feature type="domain" description="C3H1-type" evidence="7">
    <location>
        <begin position="195"/>
        <end position="223"/>
    </location>
</feature>
<dbReference type="SUPFAM" id="SSF90229">
    <property type="entry name" value="CCCH zinc finger"/>
    <property type="match status" value="1"/>
</dbReference>
<organism evidence="8 9">
    <name type="scientific">Brachionus plicatilis</name>
    <name type="common">Marine rotifer</name>
    <name type="synonym">Brachionus muelleri</name>
    <dbReference type="NCBI Taxonomy" id="10195"/>
    <lineage>
        <taxon>Eukaryota</taxon>
        <taxon>Metazoa</taxon>
        <taxon>Spiralia</taxon>
        <taxon>Gnathifera</taxon>
        <taxon>Rotifera</taxon>
        <taxon>Eurotatoria</taxon>
        <taxon>Monogononta</taxon>
        <taxon>Pseudotrocha</taxon>
        <taxon>Ploima</taxon>
        <taxon>Brachionidae</taxon>
        <taxon>Brachionus</taxon>
    </lineage>
</organism>
<evidence type="ECO:0000256" key="3">
    <source>
        <dbReference type="ARBA" id="ARBA00022833"/>
    </source>
</evidence>
<feature type="compositionally biased region" description="Polar residues" evidence="5">
    <location>
        <begin position="36"/>
        <end position="45"/>
    </location>
</feature>
<reference evidence="8 9" key="1">
    <citation type="journal article" date="2018" name="Sci. Rep.">
        <title>Genomic signatures of local adaptation to the degree of environmental predictability in rotifers.</title>
        <authorList>
            <person name="Franch-Gras L."/>
            <person name="Hahn C."/>
            <person name="Garcia-Roger E.M."/>
            <person name="Carmona M.J."/>
            <person name="Serra M."/>
            <person name="Gomez A."/>
        </authorList>
    </citation>
    <scope>NUCLEOTIDE SEQUENCE [LARGE SCALE GENOMIC DNA]</scope>
    <source>
        <strain evidence="8">HYR1</strain>
    </source>
</reference>
<gene>
    <name evidence="8" type="ORF">BpHYR1_028954</name>
</gene>
<dbReference type="PANTHER" id="PTHR12930">
    <property type="entry name" value="ZINC FINGER PROTEIN 183"/>
    <property type="match status" value="1"/>
</dbReference>
<keyword evidence="9" id="KW-1185">Reference proteome</keyword>
<evidence type="ECO:0000256" key="2">
    <source>
        <dbReference type="ARBA" id="ARBA00022771"/>
    </source>
</evidence>
<dbReference type="Proteomes" id="UP000276133">
    <property type="component" value="Unassembled WGS sequence"/>
</dbReference>
<dbReference type="AlphaFoldDB" id="A0A3M7SFM8"/>
<dbReference type="STRING" id="10195.A0A3M7SFM8"/>
<sequence length="346" mass="39517">MTDANVCLFVKKKKRNIQLRNKSEDEDGKKKPKSDSAWTTTGSQSNDDDDSDVDVSESLREIKQKSRKHDSNLSQSTKCPKKANSDTETRKDLFATFKADTGSKRTGPSDMGATATYDLDTEFDKDNQAVFERARLINQELKAKQVDDKVYRGLNNYQQFYEKKDTAQGNASSGIVRSKGPIRAPTNLRATVRWDYQPDVCKDYKETGFCGFGDSCKFMHDRSDYKHGWQLEQEENDDELDEESDDDSDPNKYVIAGVHSDDGDDDLPFKCLICRESFVNPVVTKCKHYFCEKCFVQNNKKNSRCFACKKQTLGIFFAAKEIIKKMNDIKQQSEPVEEKKDSEDSD</sequence>
<feature type="compositionally biased region" description="Acidic residues" evidence="5">
    <location>
        <begin position="233"/>
        <end position="248"/>
    </location>
</feature>
<dbReference type="OrthoDB" id="25761at2759"/>
<dbReference type="InterPro" id="IPR001841">
    <property type="entry name" value="Znf_RING"/>
</dbReference>
<dbReference type="PANTHER" id="PTHR12930:SF0">
    <property type="entry name" value="RING FINGER PROTEIN 113B"/>
    <property type="match status" value="1"/>
</dbReference>
<dbReference type="Gene3D" id="3.30.40.10">
    <property type="entry name" value="Zinc/RING finger domain, C3HC4 (zinc finger)"/>
    <property type="match status" value="1"/>
</dbReference>
<dbReference type="SMART" id="SM00356">
    <property type="entry name" value="ZnF_C3H1"/>
    <property type="match status" value="1"/>
</dbReference>
<feature type="region of interest" description="Disordered" evidence="5">
    <location>
        <begin position="15"/>
        <end position="90"/>
    </location>
</feature>
<evidence type="ECO:0000259" key="6">
    <source>
        <dbReference type="PROSITE" id="PS50089"/>
    </source>
</evidence>
<keyword evidence="3 4" id="KW-0862">Zinc</keyword>
<dbReference type="GO" id="GO:0034247">
    <property type="term" value="P:snoRNA splicing"/>
    <property type="evidence" value="ECO:0007669"/>
    <property type="project" value="TreeGrafter"/>
</dbReference>
<dbReference type="InterPro" id="IPR013083">
    <property type="entry name" value="Znf_RING/FYVE/PHD"/>
</dbReference>
<dbReference type="InterPro" id="IPR039971">
    <property type="entry name" value="CWC24-like"/>
</dbReference>
<comment type="caution">
    <text evidence="8">The sequence shown here is derived from an EMBL/GenBank/DDBJ whole genome shotgun (WGS) entry which is preliminary data.</text>
</comment>
<dbReference type="SMART" id="SM00184">
    <property type="entry name" value="RING"/>
    <property type="match status" value="1"/>
</dbReference>